<dbReference type="EMBL" id="CP067393">
    <property type="protein sequence ID" value="QQP86163.1"/>
    <property type="molecule type" value="Genomic_DNA"/>
</dbReference>
<dbReference type="Proteomes" id="UP000595278">
    <property type="component" value="Chromosome"/>
</dbReference>
<evidence type="ECO:0000313" key="1">
    <source>
        <dbReference type="EMBL" id="QQP86163.1"/>
    </source>
</evidence>
<dbReference type="RefSeq" id="WP_201093766.1">
    <property type="nucleotide sequence ID" value="NZ_CP067393.1"/>
</dbReference>
<gene>
    <name evidence="1" type="ORF">JHT90_02620</name>
</gene>
<evidence type="ECO:0000313" key="2">
    <source>
        <dbReference type="Proteomes" id="UP000595278"/>
    </source>
</evidence>
<dbReference type="Gene3D" id="3.20.160.10">
    <property type="entry name" value="vpa0580 domain like"/>
    <property type="match status" value="1"/>
</dbReference>
<dbReference type="AlphaFoldDB" id="A0A974RXF5"/>
<dbReference type="KEGG" id="eaz:JHT90_02620"/>
<organism evidence="1 2">
    <name type="scientific">Entomomonas asaccharolytica</name>
    <dbReference type="NCBI Taxonomy" id="2785331"/>
    <lineage>
        <taxon>Bacteria</taxon>
        <taxon>Pseudomonadati</taxon>
        <taxon>Pseudomonadota</taxon>
        <taxon>Gammaproteobacteria</taxon>
        <taxon>Pseudomonadales</taxon>
        <taxon>Pseudomonadaceae</taxon>
        <taxon>Entomomonas</taxon>
    </lineage>
</organism>
<accession>A0A974RXF5</accession>
<name>A0A974RXF5_9GAMM</name>
<sequence>MKVTDFRQQLQNPNHQFADTLAFIEQNYTFQPTAFKNGDVENAKGQNEGSCKVLALAILEGLTDQEALLAFAEHYRSVVATPDNNDHQNIRSLQKNGLKAVTFEQFPLQKLNNK</sequence>
<dbReference type="InterPro" id="IPR038604">
    <property type="entry name" value="HopJ_sf"/>
</dbReference>
<reference evidence="1 2" key="1">
    <citation type="submission" date="2021-01" db="EMBL/GenBank/DDBJ databases">
        <title>Entomomonas sp. F2A isolated from a house cricket (Acheta domesticus).</title>
        <authorList>
            <person name="Spergser J."/>
            <person name="Busse H.-J."/>
        </authorList>
    </citation>
    <scope>NUCLEOTIDE SEQUENCE [LARGE SCALE GENOMIC DNA]</scope>
    <source>
        <strain evidence="1 2">F2A</strain>
    </source>
</reference>
<dbReference type="Pfam" id="PF08888">
    <property type="entry name" value="HopJ"/>
    <property type="match status" value="1"/>
</dbReference>
<protein>
    <submittedName>
        <fullName evidence="1">HopJ type III effector protein</fullName>
    </submittedName>
</protein>
<keyword evidence="2" id="KW-1185">Reference proteome</keyword>
<dbReference type="InterPro" id="IPR014984">
    <property type="entry name" value="HopJ"/>
</dbReference>
<proteinExistence type="predicted"/>